<dbReference type="GO" id="GO:0035312">
    <property type="term" value="F:5'-3' DNA exonuclease activity"/>
    <property type="evidence" value="ECO:0007669"/>
    <property type="project" value="TreeGrafter"/>
</dbReference>
<organism evidence="2 3">
    <name type="scientific">Azoarcus taiwanensis</name>
    <dbReference type="NCBI Taxonomy" id="666964"/>
    <lineage>
        <taxon>Bacteria</taxon>
        <taxon>Pseudomonadati</taxon>
        <taxon>Pseudomonadota</taxon>
        <taxon>Betaproteobacteria</taxon>
        <taxon>Rhodocyclales</taxon>
        <taxon>Zoogloeaceae</taxon>
        <taxon>Azoarcus</taxon>
    </lineage>
</organism>
<keyword evidence="3" id="KW-1185">Reference proteome</keyword>
<dbReference type="PANTHER" id="PTHR42924:SF3">
    <property type="entry name" value="POLYMERASE_HISTIDINOL PHOSPHATASE N-TERMINAL DOMAIN-CONTAINING PROTEIN"/>
    <property type="match status" value="1"/>
</dbReference>
<dbReference type="InterPro" id="IPR004013">
    <property type="entry name" value="PHP_dom"/>
</dbReference>
<reference evidence="2" key="1">
    <citation type="submission" date="2019-12" db="EMBL/GenBank/DDBJ databases">
        <title>Comparative genomics gives insights into the taxonomy of the Azoarcus-Aromatoleum group and reveals separate origins of nif in the plant-associated Azoarcus and non-plant-associated Aromatoleum sub-groups.</title>
        <authorList>
            <person name="Lafos M."/>
            <person name="Maluk M."/>
            <person name="Batista M."/>
            <person name="Junghare M."/>
            <person name="Carmona M."/>
            <person name="Faoro H."/>
            <person name="Cruz L.M."/>
            <person name="Battistoni F."/>
            <person name="De Souza E."/>
            <person name="Pedrosa F."/>
            <person name="Chen W.-M."/>
            <person name="Poole P.S."/>
            <person name="Dixon R.A."/>
            <person name="James E.K."/>
        </authorList>
    </citation>
    <scope>NUCLEOTIDE SEQUENCE</scope>
    <source>
        <strain evidence="2">NSC3</strain>
    </source>
</reference>
<dbReference type="AlphaFoldDB" id="A0A972JAL0"/>
<gene>
    <name evidence="2" type="ORF">GPA21_06040</name>
</gene>
<accession>A0A972JAL0</accession>
<dbReference type="GO" id="GO:0004534">
    <property type="term" value="F:5'-3' RNA exonuclease activity"/>
    <property type="evidence" value="ECO:0007669"/>
    <property type="project" value="TreeGrafter"/>
</dbReference>
<dbReference type="CDD" id="cd07438">
    <property type="entry name" value="PHP_HisPPase_AMP"/>
    <property type="match status" value="1"/>
</dbReference>
<feature type="domain" description="Polymerase/histidinol phosphatase N-terminal" evidence="1">
    <location>
        <begin position="11"/>
        <end position="76"/>
    </location>
</feature>
<dbReference type="NCBIfam" id="NF041577">
    <property type="entry name" value="nside_bi_sphtase"/>
    <property type="match status" value="1"/>
</dbReference>
<evidence type="ECO:0000313" key="3">
    <source>
        <dbReference type="Proteomes" id="UP000599523"/>
    </source>
</evidence>
<dbReference type="InterPro" id="IPR003141">
    <property type="entry name" value="Pol/His_phosphatase_N"/>
</dbReference>
<proteinExistence type="predicted"/>
<dbReference type="PANTHER" id="PTHR42924">
    <property type="entry name" value="EXONUCLEASE"/>
    <property type="match status" value="1"/>
</dbReference>
<dbReference type="Gene3D" id="1.10.150.650">
    <property type="match status" value="1"/>
</dbReference>
<sequence length="284" mass="30823">MVTTSLLDLNADLHSHSTVSDGWHAPAEVVDRAVRNGVELFALTDHDSVDGIEEAVAAAQKLGLRFVAGVEISVSLFDQTVHIVGLGIDHRNDTLRKGLEQVRSGRGERAERIAEALEAVGVPDALAGAQRFVGNPELVSRAHFARHIVACGLMPDVSTVFQHYLAEGKPGYVAHVWASLEDAVNWIRAAGGVAVIAHPARYRFSPQQFDHLYERFVAAGGEAIEVVSGAHTESEVREFAEIAKRYGLLASRGSDFHGEKESRVDLGRCDPMPAGVDPVWRRLI</sequence>
<dbReference type="InterPro" id="IPR049742">
    <property type="entry name" value="35NBP"/>
</dbReference>
<dbReference type="SMART" id="SM00481">
    <property type="entry name" value="POLIIIAc"/>
    <property type="match status" value="1"/>
</dbReference>
<protein>
    <submittedName>
        <fullName evidence="2">PHP domain-containing protein</fullName>
    </submittedName>
</protein>
<dbReference type="InterPro" id="IPR016195">
    <property type="entry name" value="Pol/histidinol_Pase-like"/>
</dbReference>
<dbReference type="Pfam" id="PF02811">
    <property type="entry name" value="PHP"/>
    <property type="match status" value="1"/>
</dbReference>
<dbReference type="InterPro" id="IPR052018">
    <property type="entry name" value="PHP_domain"/>
</dbReference>
<evidence type="ECO:0000313" key="2">
    <source>
        <dbReference type="EMBL" id="NMG02527.1"/>
    </source>
</evidence>
<dbReference type="Proteomes" id="UP000599523">
    <property type="component" value="Unassembled WGS sequence"/>
</dbReference>
<dbReference type="EMBL" id="WTVM01000025">
    <property type="protein sequence ID" value="NMG02527.1"/>
    <property type="molecule type" value="Genomic_DNA"/>
</dbReference>
<dbReference type="Gene3D" id="3.20.20.140">
    <property type="entry name" value="Metal-dependent hydrolases"/>
    <property type="match status" value="1"/>
</dbReference>
<evidence type="ECO:0000259" key="1">
    <source>
        <dbReference type="SMART" id="SM00481"/>
    </source>
</evidence>
<comment type="caution">
    <text evidence="2">The sequence shown here is derived from an EMBL/GenBank/DDBJ whole genome shotgun (WGS) entry which is preliminary data.</text>
</comment>
<dbReference type="SUPFAM" id="SSF89550">
    <property type="entry name" value="PHP domain-like"/>
    <property type="match status" value="1"/>
</dbReference>
<name>A0A972JAL0_9RHOO</name>